<evidence type="ECO:0000256" key="1">
    <source>
        <dbReference type="ARBA" id="ARBA00022603"/>
    </source>
</evidence>
<evidence type="ECO:0000313" key="5">
    <source>
        <dbReference type="Proteomes" id="UP001595637"/>
    </source>
</evidence>
<feature type="domain" description="Methyltransferase" evidence="3">
    <location>
        <begin position="51"/>
        <end position="144"/>
    </location>
</feature>
<dbReference type="InterPro" id="IPR029063">
    <property type="entry name" value="SAM-dependent_MTases_sf"/>
</dbReference>
<dbReference type="GO" id="GO:0032259">
    <property type="term" value="P:methylation"/>
    <property type="evidence" value="ECO:0007669"/>
    <property type="project" value="UniProtKB-KW"/>
</dbReference>
<dbReference type="Proteomes" id="UP001595637">
    <property type="component" value="Unassembled WGS sequence"/>
</dbReference>
<accession>A0ABV7N7V6</accession>
<dbReference type="CDD" id="cd02440">
    <property type="entry name" value="AdoMet_MTases"/>
    <property type="match status" value="1"/>
</dbReference>
<organism evidence="4 5">
    <name type="scientific">Salinicoccus sesuvii</name>
    <dbReference type="NCBI Taxonomy" id="868281"/>
    <lineage>
        <taxon>Bacteria</taxon>
        <taxon>Bacillati</taxon>
        <taxon>Bacillota</taxon>
        <taxon>Bacilli</taxon>
        <taxon>Bacillales</taxon>
        <taxon>Staphylococcaceae</taxon>
        <taxon>Salinicoccus</taxon>
    </lineage>
</organism>
<gene>
    <name evidence="4" type="ORF">ACFOEO_08250</name>
</gene>
<reference evidence="5" key="1">
    <citation type="journal article" date="2019" name="Int. J. Syst. Evol. Microbiol.">
        <title>The Global Catalogue of Microorganisms (GCM) 10K type strain sequencing project: providing services to taxonomists for standard genome sequencing and annotation.</title>
        <authorList>
            <consortium name="The Broad Institute Genomics Platform"/>
            <consortium name="The Broad Institute Genome Sequencing Center for Infectious Disease"/>
            <person name="Wu L."/>
            <person name="Ma J."/>
        </authorList>
    </citation>
    <scope>NUCLEOTIDE SEQUENCE [LARGE SCALE GENOMIC DNA]</scope>
    <source>
        <strain evidence="5">CCM 7756</strain>
    </source>
</reference>
<keyword evidence="2 4" id="KW-0808">Transferase</keyword>
<keyword evidence="1 4" id="KW-0489">Methyltransferase</keyword>
<sequence length="209" mass="24288">MLNNEGFDLWANDYDRTVQISSQDDSYPFAGYKEIMNMIFQEIMKKEHAKILDIGIGTGVLSTRLYEHGHDIDGIDFSREMLSIAQPKMEDANLIEWNIAKGLPAEINRNSYDFIISTYTLHHFDDEEKIDILKRLLARLKDNGKILIGDISFEDRESHDACRLDNDRIWDTDEYYFINGELDPDLSSISNYHYHQISHCGGLYIIDNL</sequence>
<dbReference type="PANTHER" id="PTHR43861:SF1">
    <property type="entry name" value="TRANS-ACONITATE 2-METHYLTRANSFERASE"/>
    <property type="match status" value="1"/>
</dbReference>
<dbReference type="EMBL" id="JBHRVQ010000001">
    <property type="protein sequence ID" value="MFC3388558.1"/>
    <property type="molecule type" value="Genomic_DNA"/>
</dbReference>
<dbReference type="EC" id="2.1.1.-" evidence="4"/>
<dbReference type="RefSeq" id="WP_380654215.1">
    <property type="nucleotide sequence ID" value="NZ_JBHRVQ010000001.1"/>
</dbReference>
<dbReference type="Gene3D" id="3.40.50.150">
    <property type="entry name" value="Vaccinia Virus protein VP39"/>
    <property type="match status" value="1"/>
</dbReference>
<comment type="caution">
    <text evidence="4">The sequence shown here is derived from an EMBL/GenBank/DDBJ whole genome shotgun (WGS) entry which is preliminary data.</text>
</comment>
<evidence type="ECO:0000313" key="4">
    <source>
        <dbReference type="EMBL" id="MFC3388558.1"/>
    </source>
</evidence>
<protein>
    <submittedName>
        <fullName evidence="4">Class I SAM-dependent methyltransferase</fullName>
        <ecNumber evidence="4">2.1.1.-</ecNumber>
    </submittedName>
</protein>
<keyword evidence="5" id="KW-1185">Reference proteome</keyword>
<evidence type="ECO:0000259" key="3">
    <source>
        <dbReference type="Pfam" id="PF13649"/>
    </source>
</evidence>
<name>A0ABV7N7V6_9STAP</name>
<dbReference type="SUPFAM" id="SSF53335">
    <property type="entry name" value="S-adenosyl-L-methionine-dependent methyltransferases"/>
    <property type="match status" value="1"/>
</dbReference>
<proteinExistence type="predicted"/>
<dbReference type="InterPro" id="IPR041698">
    <property type="entry name" value="Methyltransf_25"/>
</dbReference>
<evidence type="ECO:0000256" key="2">
    <source>
        <dbReference type="ARBA" id="ARBA00022679"/>
    </source>
</evidence>
<dbReference type="PANTHER" id="PTHR43861">
    <property type="entry name" value="TRANS-ACONITATE 2-METHYLTRANSFERASE-RELATED"/>
    <property type="match status" value="1"/>
</dbReference>
<dbReference type="GO" id="GO:0008168">
    <property type="term" value="F:methyltransferase activity"/>
    <property type="evidence" value="ECO:0007669"/>
    <property type="project" value="UniProtKB-KW"/>
</dbReference>
<dbReference type="Pfam" id="PF13649">
    <property type="entry name" value="Methyltransf_25"/>
    <property type="match status" value="1"/>
</dbReference>